<dbReference type="InterPro" id="IPR002731">
    <property type="entry name" value="ATPase_BadF"/>
</dbReference>
<reference evidence="3" key="1">
    <citation type="journal article" date="2019" name="Int. J. Syst. Evol. Microbiol.">
        <title>The Global Catalogue of Microorganisms (GCM) 10K type strain sequencing project: providing services to taxonomists for standard genome sequencing and annotation.</title>
        <authorList>
            <consortium name="The Broad Institute Genomics Platform"/>
            <consortium name="The Broad Institute Genome Sequencing Center for Infectious Disease"/>
            <person name="Wu L."/>
            <person name="Ma J."/>
        </authorList>
    </citation>
    <scope>NUCLEOTIDE SEQUENCE [LARGE SCALE GENOMIC DNA]</scope>
    <source>
        <strain evidence="3">JCM 16949</strain>
    </source>
</reference>
<dbReference type="PANTHER" id="PTHR43190:SF3">
    <property type="entry name" value="N-ACETYL-D-GLUCOSAMINE KINASE"/>
    <property type="match status" value="1"/>
</dbReference>
<accession>A0ABP7F469</accession>
<dbReference type="RefSeq" id="WP_344753240.1">
    <property type="nucleotide sequence ID" value="NZ_BAABAE010000001.1"/>
</dbReference>
<proteinExistence type="predicted"/>
<organism evidence="2 3">
    <name type="scientific">Leifsonella bigeumensis</name>
    <dbReference type="NCBI Taxonomy" id="433643"/>
    <lineage>
        <taxon>Bacteria</taxon>
        <taxon>Bacillati</taxon>
        <taxon>Actinomycetota</taxon>
        <taxon>Actinomycetes</taxon>
        <taxon>Micrococcales</taxon>
        <taxon>Microbacteriaceae</taxon>
        <taxon>Leifsonella</taxon>
    </lineage>
</organism>
<evidence type="ECO:0000313" key="2">
    <source>
        <dbReference type="EMBL" id="GAA3730976.1"/>
    </source>
</evidence>
<dbReference type="EMBL" id="BAABAE010000001">
    <property type="protein sequence ID" value="GAA3730976.1"/>
    <property type="molecule type" value="Genomic_DNA"/>
</dbReference>
<dbReference type="Gene3D" id="3.30.420.40">
    <property type="match status" value="2"/>
</dbReference>
<dbReference type="Proteomes" id="UP001501004">
    <property type="component" value="Unassembled WGS sequence"/>
</dbReference>
<gene>
    <name evidence="2" type="ORF">GCM10022239_04480</name>
</gene>
<evidence type="ECO:0000313" key="3">
    <source>
        <dbReference type="Proteomes" id="UP001501004"/>
    </source>
</evidence>
<feature type="domain" description="ATPase BadF/BadG/BcrA/BcrD type" evidence="1">
    <location>
        <begin position="37"/>
        <end position="308"/>
    </location>
</feature>
<protein>
    <submittedName>
        <fullName evidence="2">BadF/BadG/BcrA/BcrD ATPase family protein</fullName>
    </submittedName>
</protein>
<dbReference type="InterPro" id="IPR043129">
    <property type="entry name" value="ATPase_NBD"/>
</dbReference>
<dbReference type="PANTHER" id="PTHR43190">
    <property type="entry name" value="N-ACETYL-D-GLUCOSAMINE KINASE"/>
    <property type="match status" value="1"/>
</dbReference>
<dbReference type="SUPFAM" id="SSF53067">
    <property type="entry name" value="Actin-like ATPase domain"/>
    <property type="match status" value="1"/>
</dbReference>
<comment type="caution">
    <text evidence="2">The sequence shown here is derived from an EMBL/GenBank/DDBJ whole genome shotgun (WGS) entry which is preliminary data.</text>
</comment>
<evidence type="ECO:0000259" key="1">
    <source>
        <dbReference type="Pfam" id="PF01869"/>
    </source>
</evidence>
<dbReference type="Pfam" id="PF01869">
    <property type="entry name" value="BcrAD_BadFG"/>
    <property type="match status" value="1"/>
</dbReference>
<sequence length="329" mass="33369">MTARDTPGRMTARDTLGGMVAVLAVDGGQSGIRLRHSSAPRVVEAAGVSRAGDSVTAVAETIATAWEASGFPPADRVVLGLTTAPVEPGEADRLCALVAAGTRSPEVWLADDTVTSHAGALSGAPGVSLVVGTGVACLAVPGAGQARVFDGHGYLLGDEGGAFWIGRRALGEVLRDRDRGRTSALSTRAASRYGDLDGLAIRLHDSAGPVNEIAQFAREVLDAAADGDDVAGGILDDAAARLLKTAIAAAEYLAATDPLDDAPLALGGRMLEAGSPLRTRLDALLAGHPGILPRNADAEPIDGALLLGSADSPGRYRALTHLWKDGAAA</sequence>
<keyword evidence="3" id="KW-1185">Reference proteome</keyword>
<dbReference type="InterPro" id="IPR052519">
    <property type="entry name" value="Euk-type_GlcNAc_Kinase"/>
</dbReference>
<name>A0ABP7F469_9MICO</name>